<dbReference type="PANTHER" id="PTHR37973">
    <property type="entry name" value="CHONDROITIN PROTEOGLYCAN 3"/>
    <property type="match status" value="1"/>
</dbReference>
<evidence type="ECO:0000256" key="1">
    <source>
        <dbReference type="SAM" id="Phobius"/>
    </source>
</evidence>
<dbReference type="PANTHER" id="PTHR37973:SF1">
    <property type="entry name" value="DICKKOPF_N DOMAIN-CONTAINING PROTEIN"/>
    <property type="match status" value="1"/>
</dbReference>
<keyword evidence="1" id="KW-1133">Transmembrane helix</keyword>
<feature type="transmembrane region" description="Helical" evidence="1">
    <location>
        <begin position="156"/>
        <end position="175"/>
    </location>
</feature>
<protein>
    <submittedName>
        <fullName evidence="3">EGF-like domain-containing protein</fullName>
    </submittedName>
</protein>
<dbReference type="InterPro" id="IPR039260">
    <property type="entry name" value="Cpg-3"/>
</dbReference>
<keyword evidence="1" id="KW-0472">Membrane</keyword>
<sequence>MLTLCSSDLNEIKGTTVLTASSVDEAIATLQRVLTLKSSESYEIDDEVLKSIKVLFGISPTTFGLLVSLFAFQKDKTCTAMDQCYSDDDCRGGHCFGMFVGRCNCNAFTFRCETDLNCGGLRNACNMLLKMCDCSMVTLVFVLDSRARIVTRASKSSPLCLWVLCVFSCVFGLHLPTRCSFMRRQSGLFVWPMYSSPHGLYEIR</sequence>
<evidence type="ECO:0000313" key="2">
    <source>
        <dbReference type="Proteomes" id="UP000035642"/>
    </source>
</evidence>
<reference evidence="3" key="2">
    <citation type="submission" date="2017-02" db="UniProtKB">
        <authorList>
            <consortium name="WormBaseParasite"/>
        </authorList>
    </citation>
    <scope>IDENTIFICATION</scope>
</reference>
<proteinExistence type="predicted"/>
<dbReference type="AlphaFoldDB" id="A0A0K0D293"/>
<feature type="transmembrane region" description="Helical" evidence="1">
    <location>
        <begin position="54"/>
        <end position="72"/>
    </location>
</feature>
<keyword evidence="2" id="KW-1185">Reference proteome</keyword>
<keyword evidence="1" id="KW-0812">Transmembrane</keyword>
<reference evidence="2" key="1">
    <citation type="submission" date="2012-09" db="EMBL/GenBank/DDBJ databases">
        <authorList>
            <person name="Martin A.A."/>
        </authorList>
    </citation>
    <scope>NUCLEOTIDE SEQUENCE</scope>
</reference>
<organism evidence="2 3">
    <name type="scientific">Angiostrongylus cantonensis</name>
    <name type="common">Rat lungworm</name>
    <dbReference type="NCBI Taxonomy" id="6313"/>
    <lineage>
        <taxon>Eukaryota</taxon>
        <taxon>Metazoa</taxon>
        <taxon>Ecdysozoa</taxon>
        <taxon>Nematoda</taxon>
        <taxon>Chromadorea</taxon>
        <taxon>Rhabditida</taxon>
        <taxon>Rhabditina</taxon>
        <taxon>Rhabditomorpha</taxon>
        <taxon>Strongyloidea</taxon>
        <taxon>Metastrongylidae</taxon>
        <taxon>Angiostrongylus</taxon>
    </lineage>
</organism>
<dbReference type="WBParaSite" id="ACAC_0000418801-mRNA-1">
    <property type="protein sequence ID" value="ACAC_0000418801-mRNA-1"/>
    <property type="gene ID" value="ACAC_0000418801"/>
</dbReference>
<name>A0A0K0D293_ANGCA</name>
<accession>A0A0K0D293</accession>
<evidence type="ECO:0000313" key="3">
    <source>
        <dbReference type="WBParaSite" id="ACAC_0000418801-mRNA-1"/>
    </source>
</evidence>
<dbReference type="Proteomes" id="UP000035642">
    <property type="component" value="Unassembled WGS sequence"/>
</dbReference>